<name>A0ABU4NTP4_9ACTN</name>
<dbReference type="Proteomes" id="UP001271274">
    <property type="component" value="Unassembled WGS sequence"/>
</dbReference>
<proteinExistence type="predicted"/>
<protein>
    <recommendedName>
        <fullName evidence="3">TipAS antibiotic-recognition domain-containing protein</fullName>
    </recommendedName>
</protein>
<gene>
    <name evidence="1" type="ORF">PV662_35130</name>
</gene>
<evidence type="ECO:0008006" key="3">
    <source>
        <dbReference type="Google" id="ProtNLM"/>
    </source>
</evidence>
<reference evidence="1 2" key="1">
    <citation type="journal article" date="2023" name="Microb. Genom.">
        <title>Mesoterricola silvestris gen. nov., sp. nov., Mesoterricola sediminis sp. nov., Geothrix oryzae sp. nov., Geothrix edaphica sp. nov., Geothrix rubra sp. nov., and Geothrix limicola sp. nov., six novel members of Acidobacteriota isolated from soils.</title>
        <authorList>
            <person name="Weisberg A.J."/>
            <person name="Pearce E."/>
            <person name="Kramer C.G."/>
            <person name="Chang J.H."/>
            <person name="Clarke C.R."/>
        </authorList>
    </citation>
    <scope>NUCLEOTIDE SEQUENCE [LARGE SCALE GENOMIC DNA]</scope>
    <source>
        <strain evidence="1 2">ID09-01A</strain>
    </source>
</reference>
<sequence length="133" mass="15409">MSWSVFVFRDHWAHAHDRQQNAFMAFGALYAAADPLYRETEWLRRWQSSWPAIADTQANGLSDLCPEQHVTDDERIAKFGEFLRDYRSWVTSVAENIRVITGYEPEDLVAFAETVEAVITGDESNPRVRRSTR</sequence>
<evidence type="ECO:0000313" key="2">
    <source>
        <dbReference type="Proteomes" id="UP001271274"/>
    </source>
</evidence>
<keyword evidence="2" id="KW-1185">Reference proteome</keyword>
<comment type="caution">
    <text evidence="1">The sequence shown here is derived from an EMBL/GenBank/DDBJ whole genome shotgun (WGS) entry which is preliminary data.</text>
</comment>
<organism evidence="1 2">
    <name type="scientific">Streptomyces europaeiscabiei</name>
    <dbReference type="NCBI Taxonomy" id="146819"/>
    <lineage>
        <taxon>Bacteria</taxon>
        <taxon>Bacillati</taxon>
        <taxon>Actinomycetota</taxon>
        <taxon>Actinomycetes</taxon>
        <taxon>Kitasatosporales</taxon>
        <taxon>Streptomycetaceae</taxon>
        <taxon>Streptomyces</taxon>
    </lineage>
</organism>
<dbReference type="RefSeq" id="WP_060902941.1">
    <property type="nucleotide sequence ID" value="NZ_JARAUR010000078.1"/>
</dbReference>
<accession>A0ABU4NTP4</accession>
<dbReference type="EMBL" id="JARAYU010000016">
    <property type="protein sequence ID" value="MDX3704885.1"/>
    <property type="molecule type" value="Genomic_DNA"/>
</dbReference>
<evidence type="ECO:0000313" key="1">
    <source>
        <dbReference type="EMBL" id="MDX3704885.1"/>
    </source>
</evidence>